<dbReference type="Proteomes" id="UP001597201">
    <property type="component" value="Unassembled WGS sequence"/>
</dbReference>
<dbReference type="InterPro" id="IPR036942">
    <property type="entry name" value="Beta-barrel_TonB_sf"/>
</dbReference>
<dbReference type="EMBL" id="JBHTMY010000003">
    <property type="protein sequence ID" value="MFD1316335.1"/>
    <property type="molecule type" value="Genomic_DNA"/>
</dbReference>
<dbReference type="Gene3D" id="2.60.40.1120">
    <property type="entry name" value="Carboxypeptidase-like, regulatory domain"/>
    <property type="match status" value="1"/>
</dbReference>
<dbReference type="Pfam" id="PF13620">
    <property type="entry name" value="CarboxypepD_reg"/>
    <property type="match status" value="1"/>
</dbReference>
<gene>
    <name evidence="8" type="ORF">ACFQ39_11960</name>
</gene>
<dbReference type="PANTHER" id="PTHR30069">
    <property type="entry name" value="TONB-DEPENDENT OUTER MEMBRANE RECEPTOR"/>
    <property type="match status" value="1"/>
</dbReference>
<evidence type="ECO:0000313" key="8">
    <source>
        <dbReference type="EMBL" id="MFD1316335.1"/>
    </source>
</evidence>
<dbReference type="InterPro" id="IPR039426">
    <property type="entry name" value="TonB-dep_rcpt-like"/>
</dbReference>
<keyword evidence="3" id="KW-1134">Transmembrane beta strand</keyword>
<comment type="subcellular location">
    <subcellularLocation>
        <location evidence="1">Cell outer membrane</location>
        <topology evidence="1">Multi-pass membrane protein</topology>
    </subcellularLocation>
</comment>
<dbReference type="RefSeq" id="WP_377179213.1">
    <property type="nucleotide sequence ID" value="NZ_JBHTMY010000003.1"/>
</dbReference>
<dbReference type="Pfam" id="PF25183">
    <property type="entry name" value="OMP_b-brl_4"/>
    <property type="match status" value="2"/>
</dbReference>
<keyword evidence="6" id="KW-0998">Cell outer membrane</keyword>
<keyword evidence="2" id="KW-0813">Transport</keyword>
<feature type="domain" description="TonB-dependent transporter Oar-like beta-barrel" evidence="7">
    <location>
        <begin position="235"/>
        <end position="300"/>
    </location>
</feature>
<dbReference type="InterPro" id="IPR057601">
    <property type="entry name" value="Oar-like_b-barrel"/>
</dbReference>
<accession>A0ABW3Y4I2</accession>
<proteinExistence type="predicted"/>
<dbReference type="InterPro" id="IPR008969">
    <property type="entry name" value="CarboxyPept-like_regulatory"/>
</dbReference>
<dbReference type="Gene3D" id="2.40.170.20">
    <property type="entry name" value="TonB-dependent receptor, beta-barrel domain"/>
    <property type="match status" value="1"/>
</dbReference>
<keyword evidence="4" id="KW-0812">Transmembrane</keyword>
<sequence>MGKSYFLILVIVLLFGVQLNAQVTTSSIYGTVADGENVPLPDATIVATHLPTGTTYGSTTNFDGQVNLRNMRVGGPYTISISYVGFKNQEITNVQLTLGKTFEFNVILQADNQLEEVVLTTTGDNVFGNNRTGAETSVGREAIRTLPTISRSAADFTRLEPSATGNSFGGRNDQFNNFSLDGSIFNNPFGLDSPTPGGQTDAQPISLDAIDQISVSIAPYDVTQAGFTGASVNAVTKSGTNEFHGTVYGFFRNESLTGDKVRGDKIYVPELDQKQYGFSIGGPIVKNKLFFFANLEKDDRTDLGSSWVPNTGSGSINESRVLESDLIAVQGFLSGLGYDTGAYEGFLYGTESLKGIFKLDWNINDKHRVALVYNFLDASKEKPAHPSALGFRGPSASTLQFENAGYQINNKLNSFLLEVNSNFTNNLTNKLQVGYSFFDDFRNPMSTPAPSFTILENGAPYIIAGHEPFSINNKLEQTVFQFTDNLTYFYKKHTFTAGISFEKFKFGNSFNLGAYGARGVFFPTSGSVDEFLNDPTIADDLAAAIAADKSLSEAGEGNVGGFNWYKADLGQFAFYLQDEFQATENIRLTLGIRFDKPMYFDTSKYAQEFIDTQCCYNPNIEYFDPKTGDEVFFDSTEMPTESVLVSPRFGFNWDVKGDNTFQVRGGSGIFSGRFPFVWLGNQVGNPNFFFYQVVDPDFRWPQVWRTNIGLDYKFENNYVVSTDFIYTKDINGAHVQNWGLNRPTGTLNGVDNRPIYTDGDKNSFQNGAYVFTNSNKGRTFNWSAKVEKSWSNDLYASVAYNYLKAQDVNSIEAEITGDAFAGNPALGNVNDDVLARSKYGDDHRFIGVVSKKWRYGNDRWSTTLSSFFEYAQGGRFSYTYGGDINFDGSGLNDLIYIPTSEEVEQMNFSQPGMATAFDAFISQDDYLKERRGKYAERYAAISPWRGRIDVKLLQDYNFNIGDKVQTVQFSVDILNFGNMLNSDWGVIQQPNSIQPIGVNVDPDTKVPTYSFDGNLQKTFGYDASLLSRWQMQFGLRYIF</sequence>
<evidence type="ECO:0000313" key="9">
    <source>
        <dbReference type="Proteomes" id="UP001597201"/>
    </source>
</evidence>
<evidence type="ECO:0000256" key="6">
    <source>
        <dbReference type="ARBA" id="ARBA00023237"/>
    </source>
</evidence>
<dbReference type="SUPFAM" id="SSF56935">
    <property type="entry name" value="Porins"/>
    <property type="match status" value="1"/>
</dbReference>
<evidence type="ECO:0000256" key="5">
    <source>
        <dbReference type="ARBA" id="ARBA00023136"/>
    </source>
</evidence>
<evidence type="ECO:0000256" key="2">
    <source>
        <dbReference type="ARBA" id="ARBA00022448"/>
    </source>
</evidence>
<evidence type="ECO:0000256" key="1">
    <source>
        <dbReference type="ARBA" id="ARBA00004571"/>
    </source>
</evidence>
<feature type="domain" description="TonB-dependent transporter Oar-like beta-barrel" evidence="7">
    <location>
        <begin position="353"/>
        <end position="688"/>
    </location>
</feature>
<dbReference type="PANTHER" id="PTHR30069:SF46">
    <property type="entry name" value="OAR PROTEIN"/>
    <property type="match status" value="1"/>
</dbReference>
<evidence type="ECO:0000256" key="4">
    <source>
        <dbReference type="ARBA" id="ARBA00022692"/>
    </source>
</evidence>
<name>A0ABW3Y4I2_9FLAO</name>
<comment type="caution">
    <text evidence="8">The sequence shown here is derived from an EMBL/GenBank/DDBJ whole genome shotgun (WGS) entry which is preliminary data.</text>
</comment>
<keyword evidence="5" id="KW-0472">Membrane</keyword>
<dbReference type="SUPFAM" id="SSF49464">
    <property type="entry name" value="Carboxypeptidase regulatory domain-like"/>
    <property type="match status" value="1"/>
</dbReference>
<organism evidence="8 9">
    <name type="scientific">Namhaeicola litoreus</name>
    <dbReference type="NCBI Taxonomy" id="1052145"/>
    <lineage>
        <taxon>Bacteria</taxon>
        <taxon>Pseudomonadati</taxon>
        <taxon>Bacteroidota</taxon>
        <taxon>Flavobacteriia</taxon>
        <taxon>Flavobacteriales</taxon>
        <taxon>Flavobacteriaceae</taxon>
        <taxon>Namhaeicola</taxon>
    </lineage>
</organism>
<keyword evidence="9" id="KW-1185">Reference proteome</keyword>
<protein>
    <submittedName>
        <fullName evidence="8">Carboxypeptidase regulatory-like domain-containing protein</fullName>
    </submittedName>
</protein>
<reference evidence="9" key="1">
    <citation type="journal article" date="2019" name="Int. J. Syst. Evol. Microbiol.">
        <title>The Global Catalogue of Microorganisms (GCM) 10K type strain sequencing project: providing services to taxonomists for standard genome sequencing and annotation.</title>
        <authorList>
            <consortium name="The Broad Institute Genomics Platform"/>
            <consortium name="The Broad Institute Genome Sequencing Center for Infectious Disease"/>
            <person name="Wu L."/>
            <person name="Ma J."/>
        </authorList>
    </citation>
    <scope>NUCLEOTIDE SEQUENCE [LARGE SCALE GENOMIC DNA]</scope>
    <source>
        <strain evidence="9">CCUG 61485</strain>
    </source>
</reference>
<evidence type="ECO:0000256" key="3">
    <source>
        <dbReference type="ARBA" id="ARBA00022452"/>
    </source>
</evidence>
<evidence type="ECO:0000259" key="7">
    <source>
        <dbReference type="Pfam" id="PF25183"/>
    </source>
</evidence>